<proteinExistence type="predicted"/>
<dbReference type="GO" id="GO:0003682">
    <property type="term" value="F:chromatin binding"/>
    <property type="evidence" value="ECO:0007669"/>
    <property type="project" value="TreeGrafter"/>
</dbReference>
<protein>
    <submittedName>
        <fullName evidence="4">Uncharacterized protein isoform 2</fullName>
    </submittedName>
</protein>
<dbReference type="PANTHER" id="PTHR47025:SF9">
    <property type="entry name" value="PROTEIN, PUTATIVE-RELATED"/>
    <property type="match status" value="1"/>
</dbReference>
<feature type="domain" description="Tify" evidence="3">
    <location>
        <begin position="582"/>
        <end position="636"/>
    </location>
</feature>
<dbReference type="InterPro" id="IPR032308">
    <property type="entry name" value="TDBD"/>
</dbReference>
<evidence type="ECO:0000259" key="3">
    <source>
        <dbReference type="Pfam" id="PF16135"/>
    </source>
</evidence>
<gene>
    <name evidence="4" type="ORF">CEY00_Acc16874</name>
</gene>
<reference evidence="5" key="2">
    <citation type="journal article" date="2018" name="BMC Genomics">
        <title>A manually annotated Actinidia chinensis var. chinensis (kiwifruit) genome highlights the challenges associated with draft genomes and gene prediction in plants.</title>
        <authorList>
            <person name="Pilkington S.M."/>
            <person name="Crowhurst R."/>
            <person name="Hilario E."/>
            <person name="Nardozza S."/>
            <person name="Fraser L."/>
            <person name="Peng Y."/>
            <person name="Gunaseelan K."/>
            <person name="Simpson R."/>
            <person name="Tahir J."/>
            <person name="Deroles S.C."/>
            <person name="Templeton K."/>
            <person name="Luo Z."/>
            <person name="Davy M."/>
            <person name="Cheng C."/>
            <person name="McNeilage M."/>
            <person name="Scaglione D."/>
            <person name="Liu Y."/>
            <person name="Zhang Q."/>
            <person name="Datson P."/>
            <person name="De Silva N."/>
            <person name="Gardiner S.E."/>
            <person name="Bassett H."/>
            <person name="Chagne D."/>
            <person name="McCallum J."/>
            <person name="Dzierzon H."/>
            <person name="Deng C."/>
            <person name="Wang Y.Y."/>
            <person name="Barron L."/>
            <person name="Manako K."/>
            <person name="Bowen J."/>
            <person name="Foster T.M."/>
            <person name="Erridge Z.A."/>
            <person name="Tiffin H."/>
            <person name="Waite C.N."/>
            <person name="Davies K.M."/>
            <person name="Grierson E.P."/>
            <person name="Laing W.A."/>
            <person name="Kirk R."/>
            <person name="Chen X."/>
            <person name="Wood M."/>
            <person name="Montefiori M."/>
            <person name="Brummell D.A."/>
            <person name="Schwinn K.E."/>
            <person name="Catanach A."/>
            <person name="Fullerton C."/>
            <person name="Li D."/>
            <person name="Meiyalaghan S."/>
            <person name="Nieuwenhuizen N."/>
            <person name="Read N."/>
            <person name="Prakash R."/>
            <person name="Hunter D."/>
            <person name="Zhang H."/>
            <person name="McKenzie M."/>
            <person name="Knabel M."/>
            <person name="Harris A."/>
            <person name="Allan A.C."/>
            <person name="Gleave A."/>
            <person name="Chen A."/>
            <person name="Janssen B.J."/>
            <person name="Plunkett B."/>
            <person name="Ampomah-Dwamena C."/>
            <person name="Voogd C."/>
            <person name="Leif D."/>
            <person name="Lafferty D."/>
            <person name="Souleyre E.J.F."/>
            <person name="Varkonyi-Gasic E."/>
            <person name="Gambi F."/>
            <person name="Hanley J."/>
            <person name="Yao J.L."/>
            <person name="Cheung J."/>
            <person name="David K.M."/>
            <person name="Warren B."/>
            <person name="Marsh K."/>
            <person name="Snowden K.C."/>
            <person name="Lin-Wang K."/>
            <person name="Brian L."/>
            <person name="Martinez-Sanchez M."/>
            <person name="Wang M."/>
            <person name="Ileperuma N."/>
            <person name="Macnee N."/>
            <person name="Campin R."/>
            <person name="McAtee P."/>
            <person name="Drummond R.S.M."/>
            <person name="Espley R.V."/>
            <person name="Ireland H.S."/>
            <person name="Wu R."/>
            <person name="Atkinson R.G."/>
            <person name="Karunairetnam S."/>
            <person name="Bulley S."/>
            <person name="Chunkath S."/>
            <person name="Hanley Z."/>
            <person name="Storey R."/>
            <person name="Thrimawithana A.H."/>
            <person name="Thomson S."/>
            <person name="David C."/>
            <person name="Testolin R."/>
            <person name="Huang H."/>
            <person name="Hellens R.P."/>
            <person name="Schaffer R.J."/>
        </authorList>
    </citation>
    <scope>NUCLEOTIDE SEQUENCE [LARGE SCALE GENOMIC DNA]</scope>
    <source>
        <strain evidence="5">cv. Red5</strain>
    </source>
</reference>
<comment type="caution">
    <text evidence="4">The sequence shown here is derived from an EMBL/GenBank/DDBJ whole genome shotgun (WGS) entry which is preliminary data.</text>
</comment>
<dbReference type="GO" id="GO:0005634">
    <property type="term" value="C:nucleus"/>
    <property type="evidence" value="ECO:0007669"/>
    <property type="project" value="UniProtKB-SubCell"/>
</dbReference>
<evidence type="ECO:0000256" key="1">
    <source>
        <dbReference type="ARBA" id="ARBA00004123"/>
    </source>
</evidence>
<dbReference type="Proteomes" id="UP000241394">
    <property type="component" value="Chromosome LG15"/>
</dbReference>
<comment type="subcellular location">
    <subcellularLocation>
        <location evidence="1">Nucleus</location>
    </subcellularLocation>
</comment>
<dbReference type="InParanoid" id="A0A2R6QKJ2"/>
<accession>A0A2R6QKJ2</accession>
<dbReference type="GO" id="GO:0000977">
    <property type="term" value="F:RNA polymerase II transcription regulatory region sequence-specific DNA binding"/>
    <property type="evidence" value="ECO:0007669"/>
    <property type="project" value="TreeGrafter"/>
</dbReference>
<dbReference type="STRING" id="1590841.A0A2R6QKJ2"/>
<keyword evidence="2" id="KW-0539">Nucleus</keyword>
<evidence type="ECO:0000313" key="5">
    <source>
        <dbReference type="Proteomes" id="UP000241394"/>
    </source>
</evidence>
<evidence type="ECO:0000256" key="2">
    <source>
        <dbReference type="ARBA" id="ARBA00023242"/>
    </source>
</evidence>
<dbReference type="OrthoDB" id="1409779at2759"/>
<sequence>MSFQNYWMAKGTGYLPDGEMAYDNSSRIEPKRSHQWFLDGTEAELFPNKKQSVEVSSHNSFPGFLNPNVSPWANGSNFPSVTGQFTGRLFDPEAARTINFDDRNIPSVGTGNINMERKVIEDQFGNDSSFGLSISHTLEDPRLGLNYGGIRKVKVSQVKDSENFMSVSLGHAYNRGDNSTMSTPYAYGKADDNTISMGLSFNRGNDNIISTGNAYNSTMPTPHAYGKADDDAISMGLSFNRGNDNIGPTVDAYNSTMSTPHAYGKADDNTISMGLSFNRGNDNIVPTGGAYNSTMSTPYVKADDNTISMSLSFNRVNDNIVSMAGAYNRVDNNFISMGQTYSKGEEDSTITLGLPHKENHNAISMGRSFNKGEDNMTSMGQTFNNQDVNSMSLGNSFKDNSTISVAQTFNKGDNSIPSGQTFNKGDGNTISMGNSYNKVDDNAISTGHTYNKGENNALSLGRSFGKGEGNIISFGGFQEDDDINSSERLMCSYDLLMGQSSAQRPESLSEKGLVESNADAIVSAAKVTSTVSEIASKKEDQKGSKKPSNNFPSNVRSLLSTGMLDGVPVKYIAWSREKELHGIIKGSGYLCGCQSCNFSKVINAYEFERHGGCKTKHPNNHIYFENGKTIYGIVQELKNTPQTLLFEVIQTITGSPINQKSFRIWKESFMAATRELQRIYGKDEGKKLS</sequence>
<dbReference type="Gramene" id="PSS09895">
    <property type="protein sequence ID" value="PSS09895"/>
    <property type="gene ID" value="CEY00_Acc16874"/>
</dbReference>
<dbReference type="GO" id="GO:0045944">
    <property type="term" value="P:positive regulation of transcription by RNA polymerase II"/>
    <property type="evidence" value="ECO:0007669"/>
    <property type="project" value="TreeGrafter"/>
</dbReference>
<reference evidence="4 5" key="1">
    <citation type="submission" date="2017-07" db="EMBL/GenBank/DDBJ databases">
        <title>An improved, manually edited Actinidia chinensis var. chinensis (kiwifruit) genome highlights the challenges associated with draft genomes and gene prediction in plants.</title>
        <authorList>
            <person name="Pilkington S."/>
            <person name="Crowhurst R."/>
            <person name="Hilario E."/>
            <person name="Nardozza S."/>
            <person name="Fraser L."/>
            <person name="Peng Y."/>
            <person name="Gunaseelan K."/>
            <person name="Simpson R."/>
            <person name="Tahir J."/>
            <person name="Deroles S."/>
            <person name="Templeton K."/>
            <person name="Luo Z."/>
            <person name="Davy M."/>
            <person name="Cheng C."/>
            <person name="Mcneilage M."/>
            <person name="Scaglione D."/>
            <person name="Liu Y."/>
            <person name="Zhang Q."/>
            <person name="Datson P."/>
            <person name="De Silva N."/>
            <person name="Gardiner S."/>
            <person name="Bassett H."/>
            <person name="Chagne D."/>
            <person name="Mccallum J."/>
            <person name="Dzierzon H."/>
            <person name="Deng C."/>
            <person name="Wang Y.-Y."/>
            <person name="Barron N."/>
            <person name="Manako K."/>
            <person name="Bowen J."/>
            <person name="Foster T."/>
            <person name="Erridge Z."/>
            <person name="Tiffin H."/>
            <person name="Waite C."/>
            <person name="Davies K."/>
            <person name="Grierson E."/>
            <person name="Laing W."/>
            <person name="Kirk R."/>
            <person name="Chen X."/>
            <person name="Wood M."/>
            <person name="Montefiori M."/>
            <person name="Brummell D."/>
            <person name="Schwinn K."/>
            <person name="Catanach A."/>
            <person name="Fullerton C."/>
            <person name="Li D."/>
            <person name="Meiyalaghan S."/>
            <person name="Nieuwenhuizen N."/>
            <person name="Read N."/>
            <person name="Prakash R."/>
            <person name="Hunter D."/>
            <person name="Zhang H."/>
            <person name="Mckenzie M."/>
            <person name="Knabel M."/>
            <person name="Harris A."/>
            <person name="Allan A."/>
            <person name="Chen A."/>
            <person name="Janssen B."/>
            <person name="Plunkett B."/>
            <person name="Dwamena C."/>
            <person name="Voogd C."/>
            <person name="Leif D."/>
            <person name="Lafferty D."/>
            <person name="Souleyre E."/>
            <person name="Varkonyi-Gasic E."/>
            <person name="Gambi F."/>
            <person name="Hanley J."/>
            <person name="Yao J.-L."/>
            <person name="Cheung J."/>
            <person name="David K."/>
            <person name="Warren B."/>
            <person name="Marsh K."/>
            <person name="Snowden K."/>
            <person name="Lin-Wang K."/>
            <person name="Brian L."/>
            <person name="Martinez-Sanchez M."/>
            <person name="Wang M."/>
            <person name="Ileperuma N."/>
            <person name="Macnee N."/>
            <person name="Campin R."/>
            <person name="Mcatee P."/>
            <person name="Drummond R."/>
            <person name="Espley R."/>
            <person name="Ireland H."/>
            <person name="Wu R."/>
            <person name="Atkinson R."/>
            <person name="Karunairetnam S."/>
            <person name="Bulley S."/>
            <person name="Chunkath S."/>
            <person name="Hanley Z."/>
            <person name="Storey R."/>
            <person name="Thrimawithana A."/>
            <person name="Thomson S."/>
            <person name="David C."/>
            <person name="Testolin R."/>
        </authorList>
    </citation>
    <scope>NUCLEOTIDE SEQUENCE [LARGE SCALE GENOMIC DNA]</scope>
    <source>
        <strain evidence="5">cv. Red5</strain>
        <tissue evidence="4">Young leaf</tissue>
    </source>
</reference>
<dbReference type="AlphaFoldDB" id="A0A2R6QKJ2"/>
<dbReference type="Pfam" id="PF16135">
    <property type="entry name" value="TDBD"/>
    <property type="match status" value="1"/>
</dbReference>
<dbReference type="PANTHER" id="PTHR47025">
    <property type="entry name" value="AUTOIMMUNE REGULATOR"/>
    <property type="match status" value="1"/>
</dbReference>
<name>A0A2R6QKJ2_ACTCC</name>
<keyword evidence="5" id="KW-1185">Reference proteome</keyword>
<organism evidence="4 5">
    <name type="scientific">Actinidia chinensis var. chinensis</name>
    <name type="common">Chinese soft-hair kiwi</name>
    <dbReference type="NCBI Taxonomy" id="1590841"/>
    <lineage>
        <taxon>Eukaryota</taxon>
        <taxon>Viridiplantae</taxon>
        <taxon>Streptophyta</taxon>
        <taxon>Embryophyta</taxon>
        <taxon>Tracheophyta</taxon>
        <taxon>Spermatophyta</taxon>
        <taxon>Magnoliopsida</taxon>
        <taxon>eudicotyledons</taxon>
        <taxon>Gunneridae</taxon>
        <taxon>Pentapetalae</taxon>
        <taxon>asterids</taxon>
        <taxon>Ericales</taxon>
        <taxon>Actinidiaceae</taxon>
        <taxon>Actinidia</taxon>
    </lineage>
</organism>
<dbReference type="GO" id="GO:0042393">
    <property type="term" value="F:histone binding"/>
    <property type="evidence" value="ECO:0007669"/>
    <property type="project" value="TreeGrafter"/>
</dbReference>
<evidence type="ECO:0000313" key="4">
    <source>
        <dbReference type="EMBL" id="PSS09895.1"/>
    </source>
</evidence>
<dbReference type="EMBL" id="NKQK01000015">
    <property type="protein sequence ID" value="PSS09895.1"/>
    <property type="molecule type" value="Genomic_DNA"/>
</dbReference>